<name>A0A4M9X6S4_STREE</name>
<evidence type="ECO:0000313" key="2">
    <source>
        <dbReference type="Proteomes" id="UP000311674"/>
    </source>
</evidence>
<sequence>MGTTKPSPEERVKIGIETFKNHPIDKSFNEYYLEVRKHVETCLKPLSELPGYEASNIEYRILNVDLSKQEDFTTEVGECIFVQFTEDGHVVVIGAGHDYGMPTSDEYIGVNIINKLGTKWSKNAILIFITGIRPVPVGSRGKGSGIEGLEHEFQSRNIIEMYIGEYILKQGITILDKYSHKNYTKDYLLGVIEKNFDDDNIKKLMFLN</sequence>
<gene>
    <name evidence="1" type="ORF">SAMEA3390019_00119</name>
</gene>
<evidence type="ECO:0000313" key="1">
    <source>
        <dbReference type="EMBL" id="VSC25438.1"/>
    </source>
</evidence>
<reference evidence="1 2" key="1">
    <citation type="submission" date="2019-04" db="EMBL/GenBank/DDBJ databases">
        <authorList>
            <consortium name="Pathogen Informatics"/>
        </authorList>
    </citation>
    <scope>NUCLEOTIDE SEQUENCE [LARGE SCALE GENOMIC DNA]</scope>
    <source>
        <strain evidence="1 2">GPSC148</strain>
    </source>
</reference>
<dbReference type="RefSeq" id="WP_050226557.1">
    <property type="nucleotide sequence ID" value="NZ_CHUG01000001.1"/>
</dbReference>
<proteinExistence type="predicted"/>
<protein>
    <submittedName>
        <fullName evidence="1">Uncharacterized protein</fullName>
    </submittedName>
</protein>
<dbReference type="AlphaFoldDB" id="A0A4M9X6S4"/>
<accession>A0A4M9X6S4</accession>
<dbReference type="Proteomes" id="UP000311674">
    <property type="component" value="Unassembled WGS sequence"/>
</dbReference>
<organism evidence="1 2">
    <name type="scientific">Streptococcus pneumoniae</name>
    <dbReference type="NCBI Taxonomy" id="1313"/>
    <lineage>
        <taxon>Bacteria</taxon>
        <taxon>Bacillati</taxon>
        <taxon>Bacillota</taxon>
        <taxon>Bacilli</taxon>
        <taxon>Lactobacillales</taxon>
        <taxon>Streptococcaceae</taxon>
        <taxon>Streptococcus</taxon>
    </lineage>
</organism>
<dbReference type="EMBL" id="CABBMN010000001">
    <property type="protein sequence ID" value="VSC25438.1"/>
    <property type="molecule type" value="Genomic_DNA"/>
</dbReference>